<accession>A0AA37UT81</accession>
<proteinExistence type="predicted"/>
<reference evidence="3" key="1">
    <citation type="journal article" date="2018" name="Genome Announc.">
        <title>Draft Genome Sequence of Mycobacterium montefiorense Isolated from Japanese Black Salamander (Hynobius nigrescens).</title>
        <authorList>
            <person name="Fukano H."/>
            <person name="Yoshida M."/>
            <person name="Shimizu A."/>
            <person name="Iwao H."/>
            <person name="Katayama Y."/>
            <person name="Omatsu T."/>
            <person name="Mizutani T."/>
            <person name="Kurata O."/>
            <person name="Wada S."/>
            <person name="Hoshino Y."/>
        </authorList>
    </citation>
    <scope>NUCLEOTIDE SEQUENCE</scope>
    <source>
        <strain evidence="3">BS</strain>
    </source>
</reference>
<sequence length="308" mass="32531">MIVGDCVGHGLAAATVMGQVRSACRALLFDNPSPAAALEGLDRFAARLPGAQCATAICAVLNPDTGELVYSSAGHPPPIVVHADRTTQMLEGGHTIALGVRPHRPRPEAHVIVPARSTLLLYTDGLVERRRRPLDDGIGGAAALVAEGLGSSLDDLADQVMSRLAPTGGYQDDVALLLYRHPSPLELKFPADASNLAPARKALRSWLTRVRLDPEQTMSVLIAAGEAVANAIEHGHRDRQGGTIAMGATALVDEVQLTITDSGSWIPPQPEANPHRGRGITLMRGLMHDVTIDPDPDGTTVQLSVRIT</sequence>
<comment type="caution">
    <text evidence="4">The sequence shown here is derived from an EMBL/GenBank/DDBJ whole genome shotgun (WGS) entry which is preliminary data.</text>
</comment>
<evidence type="ECO:0000313" key="6">
    <source>
        <dbReference type="Proteomes" id="UP001139505"/>
    </source>
</evidence>
<reference evidence="4" key="4">
    <citation type="submission" date="2022-04" db="EMBL/GenBank/DDBJ databases">
        <authorList>
            <person name="Komine T."/>
            <person name="Fukano H."/>
            <person name="Wada S."/>
        </authorList>
    </citation>
    <scope>NUCLEOTIDE SEQUENCE</scope>
    <source>
        <strain evidence="4">NJB18185</strain>
    </source>
</reference>
<reference evidence="5" key="2">
    <citation type="submission" date="2018-04" db="EMBL/GenBank/DDBJ databases">
        <title>Draft genome sequence of Mycobacterium montefiorense isolated from Japanese black salamander.</title>
        <authorList>
            <person name="Fukano H."/>
            <person name="Yoshida M."/>
            <person name="Shimizu A."/>
            <person name="Iwao H."/>
            <person name="Kurata O."/>
            <person name="Katayama Y."/>
            <person name="Omatsu T."/>
            <person name="Mizutani T."/>
            <person name="Wada S."/>
            <person name="Hoshino Y."/>
        </authorList>
    </citation>
    <scope>NUCLEOTIDE SEQUENCE [LARGE SCALE GENOMIC DNA]</scope>
    <source>
        <strain evidence="5">BS</strain>
    </source>
</reference>
<dbReference type="Pfam" id="PF07228">
    <property type="entry name" value="SpoIIE"/>
    <property type="match status" value="1"/>
</dbReference>
<dbReference type="Gene3D" id="3.30.565.10">
    <property type="entry name" value="Histidine kinase-like ATPase, C-terminal domain"/>
    <property type="match status" value="1"/>
</dbReference>
<dbReference type="EMBL" id="BQYH01000005">
    <property type="protein sequence ID" value="GKU70961.1"/>
    <property type="molecule type" value="Genomic_DNA"/>
</dbReference>
<keyword evidence="5" id="KW-1185">Reference proteome</keyword>
<evidence type="ECO:0000259" key="2">
    <source>
        <dbReference type="SMART" id="SM00331"/>
    </source>
</evidence>
<dbReference type="Proteomes" id="UP001139505">
    <property type="component" value="Unassembled WGS sequence"/>
</dbReference>
<protein>
    <recommendedName>
        <fullName evidence="2">PPM-type phosphatase domain-containing protein</fullName>
    </recommendedName>
</protein>
<dbReference type="SUPFAM" id="SSF55874">
    <property type="entry name" value="ATPase domain of HSP90 chaperone/DNA topoisomerase II/histidine kinase"/>
    <property type="match status" value="1"/>
</dbReference>
<organism evidence="4 6">
    <name type="scientific">Mycobacterium montefiorense</name>
    <dbReference type="NCBI Taxonomy" id="154654"/>
    <lineage>
        <taxon>Bacteria</taxon>
        <taxon>Bacillati</taxon>
        <taxon>Actinomycetota</taxon>
        <taxon>Actinomycetes</taxon>
        <taxon>Mycobacteriales</taxon>
        <taxon>Mycobacteriaceae</taxon>
        <taxon>Mycobacterium</taxon>
        <taxon>Mycobacterium simiae complex</taxon>
    </lineage>
</organism>
<dbReference type="PANTHER" id="PTHR43156:SF2">
    <property type="entry name" value="STAGE II SPORULATION PROTEIN E"/>
    <property type="match status" value="1"/>
</dbReference>
<dbReference type="InterPro" id="IPR003594">
    <property type="entry name" value="HATPase_dom"/>
</dbReference>
<dbReference type="Gene3D" id="3.60.40.10">
    <property type="entry name" value="PPM-type phosphatase domain"/>
    <property type="match status" value="1"/>
</dbReference>
<keyword evidence="1" id="KW-0378">Hydrolase</keyword>
<name>A0AA37UT81_9MYCO</name>
<dbReference type="SMART" id="SM00331">
    <property type="entry name" value="PP2C_SIG"/>
    <property type="match status" value="1"/>
</dbReference>
<dbReference type="SUPFAM" id="SSF81606">
    <property type="entry name" value="PP2C-like"/>
    <property type="match status" value="1"/>
</dbReference>
<dbReference type="InterPro" id="IPR036890">
    <property type="entry name" value="HATPase_C_sf"/>
</dbReference>
<dbReference type="GO" id="GO:0016791">
    <property type="term" value="F:phosphatase activity"/>
    <property type="evidence" value="ECO:0007669"/>
    <property type="project" value="TreeGrafter"/>
</dbReference>
<evidence type="ECO:0000313" key="4">
    <source>
        <dbReference type="EMBL" id="GKU70961.1"/>
    </source>
</evidence>
<evidence type="ECO:0000256" key="1">
    <source>
        <dbReference type="ARBA" id="ARBA00022801"/>
    </source>
</evidence>
<dbReference type="InterPro" id="IPR001932">
    <property type="entry name" value="PPM-type_phosphatase-like_dom"/>
</dbReference>
<dbReference type="AlphaFoldDB" id="A0AA37UT81"/>
<evidence type="ECO:0000313" key="5">
    <source>
        <dbReference type="Proteomes" id="UP000245060"/>
    </source>
</evidence>
<feature type="domain" description="PPM-type phosphatase" evidence="2">
    <location>
        <begin position="1"/>
        <end position="181"/>
    </location>
</feature>
<dbReference type="InterPro" id="IPR036457">
    <property type="entry name" value="PPM-type-like_dom_sf"/>
</dbReference>
<dbReference type="Pfam" id="PF13581">
    <property type="entry name" value="HATPase_c_2"/>
    <property type="match status" value="1"/>
</dbReference>
<dbReference type="InterPro" id="IPR052016">
    <property type="entry name" value="Bact_Sigma-Reg"/>
</dbReference>
<dbReference type="EMBL" id="BFCH01000018">
    <property type="protein sequence ID" value="GBG38710.1"/>
    <property type="molecule type" value="Genomic_DNA"/>
</dbReference>
<reference evidence="4" key="3">
    <citation type="journal article" date="2022" name="Microbiol. Resour. Announc.">
        <title>Draft Genome Sequences of Eight Mycobacterium montefiorense Strains Isolated from Salamanders in Captivity.</title>
        <authorList>
            <person name="Komine T."/>
            <person name="Ihara H."/>
            <person name="Fukano H."/>
            <person name="Hoshino Y."/>
            <person name="Kurata O."/>
            <person name="Wada S."/>
        </authorList>
    </citation>
    <scope>NUCLEOTIDE SEQUENCE</scope>
    <source>
        <strain evidence="4">NJB18185</strain>
    </source>
</reference>
<evidence type="ECO:0000313" key="3">
    <source>
        <dbReference type="EMBL" id="GBG38710.1"/>
    </source>
</evidence>
<dbReference type="Proteomes" id="UP000245060">
    <property type="component" value="Unassembled WGS sequence"/>
</dbReference>
<dbReference type="CDD" id="cd16936">
    <property type="entry name" value="HATPase_RsbW-like"/>
    <property type="match status" value="1"/>
</dbReference>
<gene>
    <name evidence="3" type="ORF">MmonteBS_30820</name>
    <name evidence="4" type="ORF">NJB18185_07380</name>
</gene>
<dbReference type="PANTHER" id="PTHR43156">
    <property type="entry name" value="STAGE II SPORULATION PROTEIN E-RELATED"/>
    <property type="match status" value="1"/>
</dbReference>